<evidence type="ECO:0000256" key="7">
    <source>
        <dbReference type="ARBA" id="ARBA00023146"/>
    </source>
</evidence>
<evidence type="ECO:0000259" key="12">
    <source>
        <dbReference type="Pfam" id="PF06827"/>
    </source>
</evidence>
<dbReference type="CDD" id="cd00818">
    <property type="entry name" value="IleRS_core"/>
    <property type="match status" value="1"/>
</dbReference>
<evidence type="ECO:0000256" key="10">
    <source>
        <dbReference type="HAMAP-Rule" id="MF_02002"/>
    </source>
</evidence>
<feature type="domain" description="Aminoacyl-tRNA synthetase class Ia" evidence="11">
    <location>
        <begin position="30"/>
        <end position="643"/>
    </location>
</feature>
<dbReference type="NCBIfam" id="TIGR00392">
    <property type="entry name" value="ileS"/>
    <property type="match status" value="1"/>
</dbReference>
<reference evidence="14" key="1">
    <citation type="submission" date="2012-03" db="EMBL/GenBank/DDBJ databases">
        <title>Functional metagenomics reveals considerable lignocellulase gene clusters in the gut microbiome of a wood-feeding higher termite.</title>
        <authorList>
            <person name="Liu N."/>
        </authorList>
    </citation>
    <scope>NUCLEOTIDE SEQUENCE</scope>
</reference>
<dbReference type="CDD" id="cd07960">
    <property type="entry name" value="Anticodon_Ia_Ile_BEm"/>
    <property type="match status" value="1"/>
</dbReference>
<sequence length="941" mass="105637">MDTIELKNTLNLPKTSFSMKANLPQREPEMLRHWEEIDVYGKIRAARAGGPSYVLHDGPPYANGMIHMGTAINKIIKDIIVKSRSMMGFDAPYVPGWDCHGLPIEIKVEEKLGGKKAAMTKAAIRRECRKYAEKFIEIQRQGFKRLEVFGEWADPYLTMSYGYEADITRAFGGCVEKGLVYKGQKPVHWCVSCQTALAEAEVEYEPHKSPSVCVAFPMTSDISYINPKFAGIDWSVVIWTTTPWTLPANLAIALHPEYEYSAVRVGGNGYIVASEMLASVAEKLGWDGPEEIARFNGKVLESHKARHPFIDRESLIVTAPYVTLEAGTGCVHTAPGHGHDDYVTGVNYNLDIYCPVDGAGRFTKNVEHFAGEQVFEANPKIVELMRANGSLLQGEEFEHSYPHCWRCHNPVIFRATPQWFIAMDKGNLRETALEAIKNVRWIPAWGEERIRNMVKDRPDWCISRQRAWGVPITAFYCKDCGETLLDKKVIDHVAGIFAKEGADAWYLRQTPELMPEGTACAKCGGKNFEQEFDILDVWFDSGSSHMATLGKRKDMPWPADLYLEGGDQYRGWFQSSLLIATALTGQAPYRATITHGWTLDEKGRAMSKSKGIGVDPNELVKARGAEIARLLVSSVSYVEDVRIFDELLDRLGEAYRKIRNTCRFMLGNLSNQQDAAHPRFNPDTDSLPCEEMLEIDRWAVARTERLARECVKGYEDYQFHRVYSALYHFCTVDMSAFYLDILKDRLYTAATHSPARRSAQTALWTILDALVRLLAPVLSFTSEEVYSAMYEELPAAGAPAGQAGKAESVHTLLFPEFQTRPEDEPLLAEWEKIRVMREPVLKALEEIRQSGAIGNSLEAGVRVRASAENAAILSRHKEDLRYIFIVSQAEVVEDAAAKDGLEIEVTKAEGAKCERCWNYSPAVGADAEFPTLCERCVIVVK</sequence>
<feature type="binding site" evidence="10">
    <location>
        <position position="933"/>
    </location>
    <ligand>
        <name>Zn(2+)</name>
        <dbReference type="ChEBI" id="CHEBI:29105"/>
    </ligand>
</feature>
<dbReference type="PANTHER" id="PTHR42765:SF1">
    <property type="entry name" value="ISOLEUCINE--TRNA LIGASE, MITOCHONDRIAL"/>
    <property type="match status" value="1"/>
</dbReference>
<evidence type="ECO:0000259" key="11">
    <source>
        <dbReference type="Pfam" id="PF00133"/>
    </source>
</evidence>
<comment type="similarity">
    <text evidence="1 10">Belongs to the class-I aminoacyl-tRNA synthetase family. IleS type 1 subfamily.</text>
</comment>
<dbReference type="InterPro" id="IPR009008">
    <property type="entry name" value="Val/Leu/Ile-tRNA-synth_edit"/>
</dbReference>
<keyword evidence="6 10" id="KW-0648">Protein biosynthesis</keyword>
<dbReference type="PRINTS" id="PR00984">
    <property type="entry name" value="TRNASYNTHILE"/>
</dbReference>
<feature type="binding site" evidence="10">
    <location>
        <position position="608"/>
    </location>
    <ligand>
        <name>ATP</name>
        <dbReference type="ChEBI" id="CHEBI:30616"/>
    </ligand>
</feature>
<dbReference type="Gene3D" id="3.40.50.620">
    <property type="entry name" value="HUPs"/>
    <property type="match status" value="2"/>
</dbReference>
<feature type="binding site" evidence="10">
    <location>
        <position position="916"/>
    </location>
    <ligand>
        <name>Zn(2+)</name>
        <dbReference type="ChEBI" id="CHEBI:29105"/>
    </ligand>
</feature>
<evidence type="ECO:0000256" key="2">
    <source>
        <dbReference type="ARBA" id="ARBA00022490"/>
    </source>
</evidence>
<comment type="subcellular location">
    <subcellularLocation>
        <location evidence="10">Cytoplasm</location>
    </subcellularLocation>
</comment>
<feature type="binding site" evidence="10">
    <location>
        <position position="913"/>
    </location>
    <ligand>
        <name>Zn(2+)</name>
        <dbReference type="ChEBI" id="CHEBI:29105"/>
    </ligand>
</feature>
<dbReference type="GO" id="GO:0005524">
    <property type="term" value="F:ATP binding"/>
    <property type="evidence" value="ECO:0007669"/>
    <property type="project" value="UniProtKB-UniRule"/>
</dbReference>
<dbReference type="InterPro" id="IPR050081">
    <property type="entry name" value="Ile-tRNA_ligase"/>
</dbReference>
<accession>A0A806KPX3</accession>
<dbReference type="InterPro" id="IPR033708">
    <property type="entry name" value="Anticodon_Ile_BEm"/>
</dbReference>
<dbReference type="HAMAP" id="MF_02002">
    <property type="entry name" value="Ile_tRNA_synth_type1"/>
    <property type="match status" value="1"/>
</dbReference>
<dbReference type="InterPro" id="IPR014729">
    <property type="entry name" value="Rossmann-like_a/b/a_fold"/>
</dbReference>
<dbReference type="InterPro" id="IPR009080">
    <property type="entry name" value="tRNAsynth_Ia_anticodon-bd"/>
</dbReference>
<dbReference type="GO" id="GO:0000049">
    <property type="term" value="F:tRNA binding"/>
    <property type="evidence" value="ECO:0007669"/>
    <property type="project" value="InterPro"/>
</dbReference>
<evidence type="ECO:0000256" key="8">
    <source>
        <dbReference type="ARBA" id="ARBA00025217"/>
    </source>
</evidence>
<feature type="domain" description="Methionyl/Valyl/Leucyl/Isoleucyl-tRNA synthetase anticodon-binding" evidence="13">
    <location>
        <begin position="696"/>
        <end position="861"/>
    </location>
</feature>
<dbReference type="InterPro" id="IPR001412">
    <property type="entry name" value="aa-tRNA-synth_I_CS"/>
</dbReference>
<dbReference type="SUPFAM" id="SSF52374">
    <property type="entry name" value="Nucleotidylyl transferase"/>
    <property type="match status" value="1"/>
</dbReference>
<gene>
    <name evidence="10" type="primary">ileS</name>
</gene>
<keyword evidence="10" id="KW-0479">Metal-binding</keyword>
<dbReference type="GO" id="GO:0005829">
    <property type="term" value="C:cytosol"/>
    <property type="evidence" value="ECO:0007669"/>
    <property type="project" value="TreeGrafter"/>
</dbReference>
<dbReference type="GO" id="GO:0006428">
    <property type="term" value="P:isoleucyl-tRNA aminoacylation"/>
    <property type="evidence" value="ECO:0007669"/>
    <property type="project" value="UniProtKB-UniRule"/>
</dbReference>
<evidence type="ECO:0000256" key="5">
    <source>
        <dbReference type="ARBA" id="ARBA00022840"/>
    </source>
</evidence>
<feature type="short sequence motif" description="'KMSKS' region" evidence="10">
    <location>
        <begin position="605"/>
        <end position="609"/>
    </location>
</feature>
<keyword evidence="4 10" id="KW-0547">Nucleotide-binding</keyword>
<dbReference type="AlphaFoldDB" id="A0A806KPX3"/>
<evidence type="ECO:0000313" key="14">
    <source>
        <dbReference type="EMBL" id="AGS52829.1"/>
    </source>
</evidence>
<dbReference type="InterPro" id="IPR013155">
    <property type="entry name" value="M/V/L/I-tRNA-synth_anticd-bd"/>
</dbReference>
<feature type="short sequence motif" description="'HIGH' region" evidence="10">
    <location>
        <begin position="60"/>
        <end position="70"/>
    </location>
</feature>
<dbReference type="InterPro" id="IPR002301">
    <property type="entry name" value="Ile-tRNA-ligase"/>
</dbReference>
<evidence type="ECO:0000256" key="6">
    <source>
        <dbReference type="ARBA" id="ARBA00022917"/>
    </source>
</evidence>
<dbReference type="Pfam" id="PF06827">
    <property type="entry name" value="zf-FPG_IleRS"/>
    <property type="match status" value="1"/>
</dbReference>
<comment type="function">
    <text evidence="8 10">Catalyzes the attachment of isoleucine to tRNA(Ile). As IleRS can inadvertently accommodate and process structurally similar amino acids such as valine, to avoid such errors it has two additional distinct tRNA(Ile)-dependent editing activities. One activity is designated as 'pretransfer' editing and involves the hydrolysis of activated Val-AMP. The other activity is designated 'posttransfer' editing and involves deacylation of mischarged Val-tRNA(Ile).</text>
</comment>
<dbReference type="InterPro" id="IPR010663">
    <property type="entry name" value="Znf_FPG/IleRS"/>
</dbReference>
<evidence type="ECO:0000256" key="3">
    <source>
        <dbReference type="ARBA" id="ARBA00022598"/>
    </source>
</evidence>
<comment type="cofactor">
    <cofactor evidence="10">
        <name>Zn(2+)</name>
        <dbReference type="ChEBI" id="CHEBI:29105"/>
    </cofactor>
    <text evidence="10">Binds 1 zinc ion per subunit.</text>
</comment>
<keyword evidence="2 10" id="KW-0963">Cytoplasm</keyword>
<name>A0A806KPX3_9BACT</name>
<dbReference type="SUPFAM" id="SSF47323">
    <property type="entry name" value="Anticodon-binding domain of a subclass of class I aminoacyl-tRNA synthetases"/>
    <property type="match status" value="1"/>
</dbReference>
<dbReference type="Pfam" id="PF00133">
    <property type="entry name" value="tRNA-synt_1"/>
    <property type="match status" value="1"/>
</dbReference>
<comment type="catalytic activity">
    <reaction evidence="9 10">
        <text>tRNA(Ile) + L-isoleucine + ATP = L-isoleucyl-tRNA(Ile) + AMP + diphosphate</text>
        <dbReference type="Rhea" id="RHEA:11060"/>
        <dbReference type="Rhea" id="RHEA-COMP:9666"/>
        <dbReference type="Rhea" id="RHEA-COMP:9695"/>
        <dbReference type="ChEBI" id="CHEBI:30616"/>
        <dbReference type="ChEBI" id="CHEBI:33019"/>
        <dbReference type="ChEBI" id="CHEBI:58045"/>
        <dbReference type="ChEBI" id="CHEBI:78442"/>
        <dbReference type="ChEBI" id="CHEBI:78528"/>
        <dbReference type="ChEBI" id="CHEBI:456215"/>
        <dbReference type="EC" id="6.1.1.5"/>
    </reaction>
</comment>
<evidence type="ECO:0000259" key="13">
    <source>
        <dbReference type="Pfam" id="PF08264"/>
    </source>
</evidence>
<dbReference type="Gene3D" id="1.10.10.830">
    <property type="entry name" value="Ile-tRNA synthetase CP2 domain-like"/>
    <property type="match status" value="1"/>
</dbReference>
<dbReference type="InterPro" id="IPR002300">
    <property type="entry name" value="aa-tRNA-synth_Ia"/>
</dbReference>
<keyword evidence="3 10" id="KW-0436">Ligase</keyword>
<proteinExistence type="inferred from homology"/>
<dbReference type="EMBL" id="JQ844213">
    <property type="protein sequence ID" value="AGS52829.1"/>
    <property type="molecule type" value="Genomic_DNA"/>
</dbReference>
<keyword evidence="10" id="KW-0862">Zinc</keyword>
<feature type="domain" description="Zinc finger FPG/IleRS-type" evidence="12">
    <location>
        <begin position="912"/>
        <end position="937"/>
    </location>
</feature>
<dbReference type="FunFam" id="3.40.50.620:FF:000042">
    <property type="entry name" value="Isoleucine--tRNA ligase"/>
    <property type="match status" value="1"/>
</dbReference>
<dbReference type="GO" id="GO:0004822">
    <property type="term" value="F:isoleucine-tRNA ligase activity"/>
    <property type="evidence" value="ECO:0007669"/>
    <property type="project" value="UniProtKB-UniRule"/>
</dbReference>
<evidence type="ECO:0000256" key="4">
    <source>
        <dbReference type="ARBA" id="ARBA00022741"/>
    </source>
</evidence>
<organism evidence="14">
    <name type="scientific">uncultured bacterium contig00009</name>
    <dbReference type="NCBI Taxonomy" id="1181501"/>
    <lineage>
        <taxon>Bacteria</taxon>
        <taxon>environmental samples</taxon>
    </lineage>
</organism>
<comment type="domain">
    <text evidence="10">IleRS has two distinct active sites: one for aminoacylation and one for editing. The misactivated valine is translocated from the active site to the editing site, which sterically excludes the correctly activated isoleucine. The single editing site contains two valyl binding pockets, one specific for each substrate (Val-AMP or Val-tRNA(Ile)).</text>
</comment>
<feature type="binding site" evidence="10">
    <location>
        <position position="564"/>
    </location>
    <ligand>
        <name>L-isoleucyl-5'-AMP</name>
        <dbReference type="ChEBI" id="CHEBI:178002"/>
    </ligand>
</feature>
<dbReference type="Pfam" id="PF08264">
    <property type="entry name" value="Anticodon_1"/>
    <property type="match status" value="1"/>
</dbReference>
<protein>
    <recommendedName>
        <fullName evidence="10">Isoleucine--tRNA ligase</fullName>
        <ecNumber evidence="10">6.1.1.5</ecNumber>
    </recommendedName>
    <alternativeName>
        <fullName evidence="10">Isoleucyl-tRNA synthetase</fullName>
        <shortName evidence="10">IleRS</shortName>
    </alternativeName>
</protein>
<feature type="binding site" evidence="10">
    <location>
        <position position="936"/>
    </location>
    <ligand>
        <name>Zn(2+)</name>
        <dbReference type="ChEBI" id="CHEBI:29105"/>
    </ligand>
</feature>
<dbReference type="GO" id="GO:0002161">
    <property type="term" value="F:aminoacyl-tRNA deacylase activity"/>
    <property type="evidence" value="ECO:0007669"/>
    <property type="project" value="InterPro"/>
</dbReference>
<dbReference type="Gene3D" id="3.90.740.10">
    <property type="entry name" value="Valyl/Leucyl/Isoleucyl-tRNA synthetase, editing domain"/>
    <property type="match status" value="1"/>
</dbReference>
<dbReference type="GO" id="GO:0008270">
    <property type="term" value="F:zinc ion binding"/>
    <property type="evidence" value="ECO:0007669"/>
    <property type="project" value="UniProtKB-UniRule"/>
</dbReference>
<dbReference type="Gene3D" id="1.10.730.20">
    <property type="match status" value="1"/>
</dbReference>
<dbReference type="PANTHER" id="PTHR42765">
    <property type="entry name" value="SOLEUCYL-TRNA SYNTHETASE"/>
    <property type="match status" value="1"/>
</dbReference>
<dbReference type="PROSITE" id="PS00178">
    <property type="entry name" value="AA_TRNA_LIGASE_I"/>
    <property type="match status" value="1"/>
</dbReference>
<keyword evidence="5 10" id="KW-0067">ATP-binding</keyword>
<dbReference type="SUPFAM" id="SSF50677">
    <property type="entry name" value="ValRS/IleRS/LeuRS editing domain"/>
    <property type="match status" value="1"/>
</dbReference>
<dbReference type="EC" id="6.1.1.5" evidence="10"/>
<dbReference type="InterPro" id="IPR023585">
    <property type="entry name" value="Ile-tRNA-ligase_type1"/>
</dbReference>
<evidence type="ECO:0000256" key="9">
    <source>
        <dbReference type="ARBA" id="ARBA00048359"/>
    </source>
</evidence>
<comment type="subunit">
    <text evidence="10">Monomer.</text>
</comment>
<evidence type="ECO:0000256" key="1">
    <source>
        <dbReference type="ARBA" id="ARBA00006887"/>
    </source>
</evidence>
<keyword evidence="7 10" id="KW-0030">Aminoacyl-tRNA synthetase</keyword>